<dbReference type="Pfam" id="PF02878">
    <property type="entry name" value="PGM_PMM_I"/>
    <property type="match status" value="1"/>
</dbReference>
<dbReference type="PANTHER" id="PTHR45745">
    <property type="entry name" value="PHOSPHOMANNOMUTASE 45A"/>
    <property type="match status" value="1"/>
</dbReference>
<dbReference type="Pfam" id="PF03452">
    <property type="entry name" value="Anp1"/>
    <property type="match status" value="1"/>
</dbReference>
<keyword evidence="4" id="KW-0963">Cytoplasm</keyword>
<keyword evidence="5" id="KW-0313">Glucose metabolism</keyword>
<keyword evidence="9" id="KW-0413">Isomerase</keyword>
<evidence type="ECO:0000256" key="1">
    <source>
        <dbReference type="ARBA" id="ARBA00001946"/>
    </source>
</evidence>
<dbReference type="InterPro" id="IPR005844">
    <property type="entry name" value="A-D-PHexomutase_a/b/a-I"/>
</dbReference>
<comment type="cofactor">
    <cofactor evidence="1">
        <name>Mg(2+)</name>
        <dbReference type="ChEBI" id="CHEBI:18420"/>
    </cofactor>
</comment>
<protein>
    <recommendedName>
        <fullName evidence="17">Vanadate resistance protein</fullName>
    </recommendedName>
</protein>
<organism evidence="15 16">
    <name type="scientific">Candidozyma duobushaemuli</name>
    <dbReference type="NCBI Taxonomy" id="1231522"/>
    <lineage>
        <taxon>Eukaryota</taxon>
        <taxon>Fungi</taxon>
        <taxon>Dikarya</taxon>
        <taxon>Ascomycota</taxon>
        <taxon>Saccharomycotina</taxon>
        <taxon>Pichiomycetes</taxon>
        <taxon>Metschnikowiaceae</taxon>
        <taxon>Candidozyma</taxon>
    </lineage>
</organism>
<comment type="subcellular location">
    <subcellularLocation>
        <location evidence="2">Cytoplasm</location>
    </subcellularLocation>
</comment>
<dbReference type="AlphaFoldDB" id="A0A2V1A6K4"/>
<evidence type="ECO:0000259" key="12">
    <source>
        <dbReference type="Pfam" id="PF02878"/>
    </source>
</evidence>
<dbReference type="InterPro" id="IPR016055">
    <property type="entry name" value="A-D-PHexomutase_a/b/a-I/II/III"/>
</dbReference>
<dbReference type="RefSeq" id="XP_025334659.1">
    <property type="nucleotide sequence ID" value="XM_025480359.1"/>
</dbReference>
<dbReference type="Pfam" id="PF02880">
    <property type="entry name" value="PGM_PMM_III"/>
    <property type="match status" value="1"/>
</dbReference>
<evidence type="ECO:0000256" key="9">
    <source>
        <dbReference type="ARBA" id="ARBA00023235"/>
    </source>
</evidence>
<keyword evidence="7" id="KW-0479">Metal-binding</keyword>
<keyword evidence="8" id="KW-0460">Magnesium</keyword>
<evidence type="ECO:0000256" key="5">
    <source>
        <dbReference type="ARBA" id="ARBA00022526"/>
    </source>
</evidence>
<sequence>MYTEEQRKKIDGLVAQWLAVDPMSCHQKYKELDGKLGKRIAFGTAGLRSSMESGFAHMNDVTILQASQGLVSYLSKTENPSLVVGYDHRFHSQRYAEITASVALASGFTVYYLGTAESLSDESDPETREGDKAYVHTPMVPFGIDFYKASAGVMVTASHNPAKDNGYKVYYGNGCQIIPPHDAGIAKSIDENLEPWKDRGVWDVKGNFEKGLKEGKLVLVKEELSAKYVEAATEQLIRKSSLSYKFVYTPMHGVGLEMFSRIFKKFHAKQTDVDVVPEQAFPDPKFPSVPFPNPEEKGALDLAIARAEAQGLSLVVANDPDADRFSVAIKRKNGKWQQLTGNEIGILFAAYVVEERTSKADLSETWLLNSTVSSQLLRSLAEKTGCHFQDTLTGFKWIGNKAIDLKKAGKLVPFGYEEAIGYMFSVVNDKDGISAAVMWLQLYEEWFGDGKQDPIEKLESIYQKYGWFKECNGYYKLDTSKTPGIFQAIRDSFPGDAPSTLGDFNVTEWRDLTIGYESSTPDHVPILPVDPSSQMITAVLQPPHSSEQVRFTCRGSGTEPKLKVYIEGRSNGSEEAASKLARACWDTLKKHWFKPEENGLQEVTTLEGMLRGLLIGAVALLLVWTFFQRNNGFNPSIQEKAVLTEDYDLYKVTKDGVHKVEPEDASTTEEAEQIYKDTVHIHDLNDYQGTTAGEAHNEVHVLPMAFQNIMNLTYDHSLIDIAFLVSDCSPGDTTLESVFKYSISLQNGTLADELLAAEQNKRNNLVRGTNDLYENYMDQGYMENVRKAYNSPETWHKGYRTPFRSVSIYVKDFGQVIGQGFSDRHAVKVQGIRRKLMGRARNWLTASALRAHHSWVYWRDVDIETCPGSVIQDLMKFDYDVMVPNIWRPLPGFLGNEQPYDLNSWVESEPALELAKKLDEDDVIVEGYAEYPTWRVHLAYLRDANGNPNEVLDLDGVGGVSILAKAKIFRQGVHFPAFTFLNHAETEAFGKMAKQMGFRVGGLPHYTIWHIYEPSEDDLKKIAAMEREKRRKQST</sequence>
<keyword evidence="6" id="KW-0597">Phosphoprotein</keyword>
<dbReference type="InterPro" id="IPR005846">
    <property type="entry name" value="A-D-PHexomutase_a/b/a-III"/>
</dbReference>
<evidence type="ECO:0000256" key="3">
    <source>
        <dbReference type="ARBA" id="ARBA00010231"/>
    </source>
</evidence>
<evidence type="ECO:0000256" key="2">
    <source>
        <dbReference type="ARBA" id="ARBA00004496"/>
    </source>
</evidence>
<reference evidence="15 16" key="1">
    <citation type="submission" date="2017-12" db="EMBL/GenBank/DDBJ databases">
        <title>Genome Sequence of the Amphotericin B-resistant Candida duobushaemulonii strain, B09383.</title>
        <authorList>
            <person name="Chow N.A."/>
            <person name="Gade L."/>
            <person name="Batra D."/>
            <person name="Rowe L.A."/>
            <person name="Loparev V.N."/>
            <person name="Litvintseva A.P."/>
        </authorList>
    </citation>
    <scope>NUCLEOTIDE SEQUENCE [LARGE SCALE GENOMIC DNA]</scope>
    <source>
        <strain evidence="15 16">B09383</strain>
    </source>
</reference>
<dbReference type="VEuPathDB" id="FungiDB:CXQ87_001837"/>
<dbReference type="GO" id="GO:0005634">
    <property type="term" value="C:nucleus"/>
    <property type="evidence" value="ECO:0007669"/>
    <property type="project" value="TreeGrafter"/>
</dbReference>
<dbReference type="GO" id="GO:0000287">
    <property type="term" value="F:magnesium ion binding"/>
    <property type="evidence" value="ECO:0007669"/>
    <property type="project" value="InterPro"/>
</dbReference>
<dbReference type="Gene3D" id="3.90.550.10">
    <property type="entry name" value="Spore Coat Polysaccharide Biosynthesis Protein SpsA, Chain A"/>
    <property type="match status" value="1"/>
</dbReference>
<dbReference type="FunFam" id="3.40.120.10:FF:000035">
    <property type="entry name" value="Pgm3p"/>
    <property type="match status" value="1"/>
</dbReference>
<evidence type="ECO:0000256" key="10">
    <source>
        <dbReference type="ARBA" id="ARBA00023277"/>
    </source>
</evidence>
<evidence type="ECO:0000256" key="8">
    <source>
        <dbReference type="ARBA" id="ARBA00022842"/>
    </source>
</evidence>
<feature type="domain" description="Alpha-D-phosphohexomutase alpha/beta/alpha" evidence="12">
    <location>
        <begin position="40"/>
        <end position="192"/>
    </location>
</feature>
<gene>
    <name evidence="15" type="ORF">CXQ87_001837</name>
</gene>
<dbReference type="InterPro" id="IPR029044">
    <property type="entry name" value="Nucleotide-diphossugar_trans"/>
</dbReference>
<dbReference type="EMBL" id="PKFP01000001">
    <property type="protein sequence ID" value="PVH13719.1"/>
    <property type="molecule type" value="Genomic_DNA"/>
</dbReference>
<dbReference type="GO" id="GO:0008973">
    <property type="term" value="F:phosphopentomutase activity"/>
    <property type="evidence" value="ECO:0007669"/>
    <property type="project" value="TreeGrafter"/>
</dbReference>
<dbReference type="GeneID" id="37001837"/>
<dbReference type="Proteomes" id="UP000244406">
    <property type="component" value="Unassembled WGS sequence"/>
</dbReference>
<dbReference type="Gene3D" id="3.40.120.10">
    <property type="entry name" value="Alpha-D-Glucose-1,6-Bisphosphate, subunit A, domain 3"/>
    <property type="match status" value="3"/>
</dbReference>
<dbReference type="PROSITE" id="PS00710">
    <property type="entry name" value="PGM_PMM"/>
    <property type="match status" value="1"/>
</dbReference>
<evidence type="ECO:0000313" key="15">
    <source>
        <dbReference type="EMBL" id="PVH13719.1"/>
    </source>
</evidence>
<dbReference type="PANTHER" id="PTHR45745:SF1">
    <property type="entry name" value="PHOSPHOGLUCOMUTASE 2B-RELATED"/>
    <property type="match status" value="1"/>
</dbReference>
<dbReference type="InterPro" id="IPR016066">
    <property type="entry name" value="A-D-PHexomutase_CS"/>
</dbReference>
<dbReference type="FunFam" id="3.90.550.10:FF:000163">
    <property type="entry name" value="Van1p"/>
    <property type="match status" value="1"/>
</dbReference>
<dbReference type="InterPro" id="IPR036900">
    <property type="entry name" value="A-D-PHexomutase_C_sf"/>
</dbReference>
<dbReference type="GO" id="GO:0006166">
    <property type="term" value="P:purine ribonucleoside salvage"/>
    <property type="evidence" value="ECO:0007669"/>
    <property type="project" value="TreeGrafter"/>
</dbReference>
<dbReference type="CDD" id="cd05799">
    <property type="entry name" value="PGM2"/>
    <property type="match status" value="1"/>
</dbReference>
<dbReference type="Pfam" id="PF02879">
    <property type="entry name" value="PGM_PMM_II"/>
    <property type="match status" value="1"/>
</dbReference>
<comment type="similarity">
    <text evidence="11">Belongs to the ANP1/MMN9/VAN1 family.</text>
</comment>
<name>A0A2V1A6K4_9ASCO</name>
<dbReference type="GO" id="GO:0005737">
    <property type="term" value="C:cytoplasm"/>
    <property type="evidence" value="ECO:0007669"/>
    <property type="project" value="UniProtKB-SubCell"/>
</dbReference>
<feature type="domain" description="Alpha-D-phosphohexomutase alpha/beta/alpha" evidence="13">
    <location>
        <begin position="227"/>
        <end position="329"/>
    </location>
</feature>
<evidence type="ECO:0000313" key="16">
    <source>
        <dbReference type="Proteomes" id="UP000244406"/>
    </source>
</evidence>
<evidence type="ECO:0000256" key="6">
    <source>
        <dbReference type="ARBA" id="ARBA00022553"/>
    </source>
</evidence>
<comment type="caution">
    <text evidence="15">The sequence shown here is derived from an EMBL/GenBank/DDBJ whole genome shotgun (WGS) entry which is preliminary data.</text>
</comment>
<evidence type="ECO:0000256" key="4">
    <source>
        <dbReference type="ARBA" id="ARBA00022490"/>
    </source>
</evidence>
<evidence type="ECO:0000256" key="7">
    <source>
        <dbReference type="ARBA" id="ARBA00022723"/>
    </source>
</evidence>
<evidence type="ECO:0000259" key="13">
    <source>
        <dbReference type="Pfam" id="PF02879"/>
    </source>
</evidence>
<evidence type="ECO:0008006" key="17">
    <source>
        <dbReference type="Google" id="ProtNLM"/>
    </source>
</evidence>
<keyword evidence="10" id="KW-0119">Carbohydrate metabolism</keyword>
<evidence type="ECO:0000256" key="11">
    <source>
        <dbReference type="ARBA" id="ARBA00037964"/>
    </source>
</evidence>
<dbReference type="SUPFAM" id="SSF53738">
    <property type="entry name" value="Phosphoglucomutase, first 3 domains"/>
    <property type="match status" value="3"/>
</dbReference>
<comment type="similarity">
    <text evidence="3">Belongs to the phosphohexose mutase family.</text>
</comment>
<keyword evidence="16" id="KW-1185">Reference proteome</keyword>
<feature type="domain" description="Alpha-D-phosphohexomutase alpha/beta/alpha" evidence="14">
    <location>
        <begin position="341"/>
        <end position="462"/>
    </location>
</feature>
<dbReference type="GO" id="GO:0006006">
    <property type="term" value="P:glucose metabolic process"/>
    <property type="evidence" value="ECO:0007669"/>
    <property type="project" value="UniProtKB-KW"/>
</dbReference>
<dbReference type="SUPFAM" id="SSF55957">
    <property type="entry name" value="Phosphoglucomutase, C-terminal domain"/>
    <property type="match status" value="1"/>
</dbReference>
<proteinExistence type="inferred from homology"/>
<accession>A0A2V1A6K4</accession>
<dbReference type="InterPro" id="IPR005845">
    <property type="entry name" value="A-D-PHexomutase_a/b/a-II"/>
</dbReference>
<evidence type="ECO:0000259" key="14">
    <source>
        <dbReference type="Pfam" id="PF02880"/>
    </source>
</evidence>